<reference evidence="5 6" key="1">
    <citation type="journal article" date="2019" name="Nat. Microbiol.">
        <title>Mediterranean grassland soil C-N compound turnover is dependent on rainfall and depth, and is mediated by genomically divergent microorganisms.</title>
        <authorList>
            <person name="Diamond S."/>
            <person name="Andeer P.F."/>
            <person name="Li Z."/>
            <person name="Crits-Christoph A."/>
            <person name="Burstein D."/>
            <person name="Anantharaman K."/>
            <person name="Lane K.R."/>
            <person name="Thomas B.C."/>
            <person name="Pan C."/>
            <person name="Northen T.R."/>
            <person name="Banfield J.F."/>
        </authorList>
    </citation>
    <scope>NUCLEOTIDE SEQUENCE [LARGE SCALE GENOMIC DNA]</scope>
    <source>
        <strain evidence="5">WS_11</strain>
    </source>
</reference>
<keyword evidence="1" id="KW-0677">Repeat</keyword>
<dbReference type="SMART" id="SM00028">
    <property type="entry name" value="TPR"/>
    <property type="match status" value="4"/>
</dbReference>
<evidence type="ECO:0000256" key="2">
    <source>
        <dbReference type="ARBA" id="ARBA00022803"/>
    </source>
</evidence>
<evidence type="ECO:0000313" key="5">
    <source>
        <dbReference type="EMBL" id="TMQ74092.1"/>
    </source>
</evidence>
<dbReference type="InterPro" id="IPR050498">
    <property type="entry name" value="Ycf3"/>
</dbReference>
<protein>
    <submittedName>
        <fullName evidence="5">GWxTD domain-containing protein</fullName>
    </submittedName>
</protein>
<name>A0A538UDW1_UNCEI</name>
<dbReference type="Proteomes" id="UP000319771">
    <property type="component" value="Unassembled WGS sequence"/>
</dbReference>
<dbReference type="PROSITE" id="PS50005">
    <property type="entry name" value="TPR"/>
    <property type="match status" value="1"/>
</dbReference>
<evidence type="ECO:0000256" key="1">
    <source>
        <dbReference type="ARBA" id="ARBA00022737"/>
    </source>
</evidence>
<sequence>MAWSAPSEVRRAGSTAGMGQEYRAAPRAHKRAHPRRAQAGRAGSAGLEPSPLTGPRRGAHTRRVHRHPSLRAVLVLIGLAVGASRAGADAAHDAERLFQRAQGYEARGSIETRRMAMECLERATALAPDHAAYQIALGRVYYRMGYLAQARTRFQAAEKLDPTDAAARFGIAEVWRRDWLKYLDRASLAKAIADFSSAASLRPGDCEAWIQLVPLLVEQKDLAAASAAAARALAVAPNRPEAALAVAYTSYRMGRVARAESTFKAALPGLPRLARERFEDIAPVATEEDTARLRRLPLPKRPEFLRRFWRNLDPDLASPENEAQLEYWSRVAHAYFLFFDTRRREWDERGEVYVRYGPPERVDYNPVNLPMVQQFSTGPAYPANMLVWSYPSLGMEVQMQDRMLSEYYLLPISMSEDMDPRPDPDVVAHRGDLLSASGGRGVFPVLPPGTGPRPVDGVLARFSGAAGPRLFGQVETSGWPDDSLWAEWVVLDTAMVEVGRAMRSLVVSACDPAQRVTADFATDLAPGRYQVGITVRDKAGRRGVFRDAVELGVAPAALTLSDAVVTCGRPDLSPPAPGVAPAVRIEADPAAEVFGSDPLTVYFEMYDLRPDENGTSRFEYEATVRSEDKDPRIWIQRLLQPRPRIPAISATRREEQPGNLRRQFVTIPVAELGEGHYRLDIRVRDLNAGSEAVTRVSFVKRGSASPGG</sequence>
<dbReference type="Gene3D" id="1.25.40.10">
    <property type="entry name" value="Tetratricopeptide repeat domain"/>
    <property type="match status" value="1"/>
</dbReference>
<dbReference type="InterPro" id="IPR030959">
    <property type="entry name" value="GWxTD_dom"/>
</dbReference>
<dbReference type="PANTHER" id="PTHR44858">
    <property type="entry name" value="TETRATRICOPEPTIDE REPEAT PROTEIN 6"/>
    <property type="match status" value="1"/>
</dbReference>
<accession>A0A538UDW1</accession>
<feature type="region of interest" description="Disordered" evidence="4">
    <location>
        <begin position="1"/>
        <end position="65"/>
    </location>
</feature>
<keyword evidence="2 3" id="KW-0802">TPR repeat</keyword>
<gene>
    <name evidence="5" type="ORF">E6K81_01380</name>
</gene>
<dbReference type="InterPro" id="IPR019734">
    <property type="entry name" value="TPR_rpt"/>
</dbReference>
<organism evidence="5 6">
    <name type="scientific">Eiseniibacteriota bacterium</name>
    <dbReference type="NCBI Taxonomy" id="2212470"/>
    <lineage>
        <taxon>Bacteria</taxon>
        <taxon>Candidatus Eiseniibacteriota</taxon>
    </lineage>
</organism>
<dbReference type="SUPFAM" id="SSF48452">
    <property type="entry name" value="TPR-like"/>
    <property type="match status" value="1"/>
</dbReference>
<feature type="repeat" description="TPR" evidence="3">
    <location>
        <begin position="131"/>
        <end position="164"/>
    </location>
</feature>
<evidence type="ECO:0000256" key="4">
    <source>
        <dbReference type="SAM" id="MobiDB-lite"/>
    </source>
</evidence>
<dbReference type="PANTHER" id="PTHR44858:SF1">
    <property type="entry name" value="UDP-N-ACETYLGLUCOSAMINE--PEPTIDE N-ACETYLGLUCOSAMINYLTRANSFERASE SPINDLY-RELATED"/>
    <property type="match status" value="1"/>
</dbReference>
<proteinExistence type="predicted"/>
<dbReference type="NCBIfam" id="TIGR04514">
    <property type="entry name" value="GWxTD_dom"/>
    <property type="match status" value="1"/>
</dbReference>
<dbReference type="InterPro" id="IPR011990">
    <property type="entry name" value="TPR-like_helical_dom_sf"/>
</dbReference>
<dbReference type="EMBL" id="VBPB01000015">
    <property type="protein sequence ID" value="TMQ74092.1"/>
    <property type="molecule type" value="Genomic_DNA"/>
</dbReference>
<dbReference type="AlphaFoldDB" id="A0A538UDW1"/>
<comment type="caution">
    <text evidence="5">The sequence shown here is derived from an EMBL/GenBank/DDBJ whole genome shotgun (WGS) entry which is preliminary data.</text>
</comment>
<evidence type="ECO:0000256" key="3">
    <source>
        <dbReference type="PROSITE-ProRule" id="PRU00339"/>
    </source>
</evidence>
<evidence type="ECO:0000313" key="6">
    <source>
        <dbReference type="Proteomes" id="UP000319771"/>
    </source>
</evidence>
<feature type="compositionally biased region" description="Basic residues" evidence="4">
    <location>
        <begin position="26"/>
        <end position="38"/>
    </location>
</feature>